<dbReference type="GO" id="GO:0008253">
    <property type="term" value="F:5'-nucleotidase activity"/>
    <property type="evidence" value="ECO:0007669"/>
    <property type="project" value="UniProtKB-UniRule"/>
</dbReference>
<comment type="cofactor">
    <cofactor evidence="2">
        <name>Mg(2+)</name>
        <dbReference type="ChEBI" id="CHEBI:18420"/>
    </cofactor>
</comment>
<evidence type="ECO:0000256" key="5">
    <source>
        <dbReference type="ARBA" id="ARBA00022490"/>
    </source>
</evidence>
<organism evidence="11 12">
    <name type="scientific">Clostridium argentinense CDC 2741</name>
    <dbReference type="NCBI Taxonomy" id="1418104"/>
    <lineage>
        <taxon>Bacteria</taxon>
        <taxon>Bacillati</taxon>
        <taxon>Bacillota</taxon>
        <taxon>Clostridia</taxon>
        <taxon>Eubacteriales</taxon>
        <taxon>Clostridiaceae</taxon>
        <taxon>Clostridium</taxon>
    </lineage>
</organism>
<gene>
    <name evidence="9 11" type="primary">surE</name>
    <name evidence="11" type="ORF">U732_4218</name>
</gene>
<dbReference type="GO" id="GO:0005737">
    <property type="term" value="C:cytoplasm"/>
    <property type="evidence" value="ECO:0007669"/>
    <property type="project" value="UniProtKB-SubCell"/>
</dbReference>
<dbReference type="AlphaFoldDB" id="A0A0C1U6S5"/>
<evidence type="ECO:0000256" key="7">
    <source>
        <dbReference type="ARBA" id="ARBA00022741"/>
    </source>
</evidence>
<dbReference type="PANTHER" id="PTHR30457">
    <property type="entry name" value="5'-NUCLEOTIDASE SURE"/>
    <property type="match status" value="1"/>
</dbReference>
<evidence type="ECO:0000256" key="9">
    <source>
        <dbReference type="HAMAP-Rule" id="MF_00060"/>
    </source>
</evidence>
<proteinExistence type="inferred from homology"/>
<evidence type="ECO:0000256" key="3">
    <source>
        <dbReference type="ARBA" id="ARBA00004496"/>
    </source>
</evidence>
<evidence type="ECO:0000256" key="2">
    <source>
        <dbReference type="ARBA" id="ARBA00001946"/>
    </source>
</evidence>
<dbReference type="STRING" id="29341.RSJ17_03395"/>
<comment type="function">
    <text evidence="9">Nucleotidase that shows phosphatase activity on nucleoside 5'-monophosphates.</text>
</comment>
<comment type="subcellular location">
    <subcellularLocation>
        <location evidence="3 9">Cytoplasm</location>
    </subcellularLocation>
</comment>
<dbReference type="GO" id="GO:0000166">
    <property type="term" value="F:nucleotide binding"/>
    <property type="evidence" value="ECO:0007669"/>
    <property type="project" value="UniProtKB-KW"/>
</dbReference>
<dbReference type="OrthoDB" id="9780815at2"/>
<dbReference type="Pfam" id="PF01975">
    <property type="entry name" value="SurE"/>
    <property type="match status" value="1"/>
</dbReference>
<keyword evidence="7 9" id="KW-0547">Nucleotide-binding</keyword>
<reference evidence="11 12" key="1">
    <citation type="journal article" date="2015" name="Infect. Genet. Evol.">
        <title>Genomic sequences of six botulinum neurotoxin-producing strains representing three clostridial species illustrate the mobility and diversity of botulinum neurotoxin genes.</title>
        <authorList>
            <person name="Smith T.J."/>
            <person name="Hill K.K."/>
            <person name="Xie G."/>
            <person name="Foley B.T."/>
            <person name="Williamson C.H."/>
            <person name="Foster J.T."/>
            <person name="Johnson S.L."/>
            <person name="Chertkov O."/>
            <person name="Teshima H."/>
            <person name="Gibbons H.S."/>
            <person name="Johnsky L.A."/>
            <person name="Karavis M.A."/>
            <person name="Smith L.A."/>
        </authorList>
    </citation>
    <scope>NUCLEOTIDE SEQUENCE [LARGE SCALE GENOMIC DNA]</scope>
    <source>
        <strain evidence="11 12">CDC 2741</strain>
    </source>
</reference>
<keyword evidence="8 9" id="KW-0378">Hydrolase</keyword>
<protein>
    <recommendedName>
        <fullName evidence="9">5'-nucleotidase SurE</fullName>
        <ecNumber evidence="9">3.1.3.5</ecNumber>
    </recommendedName>
    <alternativeName>
        <fullName evidence="9">Nucleoside 5'-monophosphate phosphohydrolase</fullName>
    </alternativeName>
</protein>
<accession>A0A0C1U6S5</accession>
<dbReference type="EC" id="3.1.3.5" evidence="9"/>
<dbReference type="NCBIfam" id="TIGR00087">
    <property type="entry name" value="surE"/>
    <property type="match status" value="1"/>
</dbReference>
<evidence type="ECO:0000256" key="6">
    <source>
        <dbReference type="ARBA" id="ARBA00022723"/>
    </source>
</evidence>
<dbReference type="Proteomes" id="UP000031366">
    <property type="component" value="Unassembled WGS sequence"/>
</dbReference>
<evidence type="ECO:0000313" key="11">
    <source>
        <dbReference type="EMBL" id="KIE48424.1"/>
    </source>
</evidence>
<dbReference type="FunFam" id="3.40.1210.10:FF:000001">
    <property type="entry name" value="5'/3'-nucleotidase SurE"/>
    <property type="match status" value="1"/>
</dbReference>
<keyword evidence="5 9" id="KW-0963">Cytoplasm</keyword>
<name>A0A0C1U6S5_9CLOT</name>
<dbReference type="PANTHER" id="PTHR30457:SF12">
    <property type="entry name" value="5'_3'-NUCLEOTIDASE SURE"/>
    <property type="match status" value="1"/>
</dbReference>
<comment type="cofactor">
    <cofactor evidence="9">
        <name>a divalent metal cation</name>
        <dbReference type="ChEBI" id="CHEBI:60240"/>
    </cofactor>
    <text evidence="9">Binds 1 divalent metal cation per subunit.</text>
</comment>
<dbReference type="InterPro" id="IPR002828">
    <property type="entry name" value="SurE-like_Pase/nucleotidase"/>
</dbReference>
<evidence type="ECO:0000256" key="8">
    <source>
        <dbReference type="ARBA" id="ARBA00022801"/>
    </source>
</evidence>
<dbReference type="GO" id="GO:0046872">
    <property type="term" value="F:metal ion binding"/>
    <property type="evidence" value="ECO:0007669"/>
    <property type="project" value="UniProtKB-UniRule"/>
</dbReference>
<sequence length="248" mass="27505">MRILLTNDDGIFAKGIQTLARELEKYHEVIIVAPNMQRSASSHSITITAPLIIKEEKLDRIKSKAFSVSGTPADCTRVGLMKLVENKVDLVISGANEGYNLGTDVIYSGTVSAAVEAAILKVPSVAFSCDGKDESYDLAAKIALDIVAKAEECKFKNDIVLSINIPPIDENIKNEIKVCRIGERNYKNTFIEDLNEDGTRSLKINGILEENDTEETDVYNIKKGYITLTPLHYDLTNFNILEDVKKMF</sequence>
<dbReference type="Gene3D" id="3.40.1210.10">
    <property type="entry name" value="Survival protein SurE-like phosphatase/nucleotidase"/>
    <property type="match status" value="1"/>
</dbReference>
<dbReference type="GO" id="GO:0004309">
    <property type="term" value="F:exopolyphosphatase activity"/>
    <property type="evidence" value="ECO:0007669"/>
    <property type="project" value="TreeGrafter"/>
</dbReference>
<dbReference type="GO" id="GO:0008254">
    <property type="term" value="F:3'-nucleotidase activity"/>
    <property type="evidence" value="ECO:0007669"/>
    <property type="project" value="TreeGrafter"/>
</dbReference>
<evidence type="ECO:0000313" key="12">
    <source>
        <dbReference type="Proteomes" id="UP000031366"/>
    </source>
</evidence>
<comment type="catalytic activity">
    <reaction evidence="1 9">
        <text>a ribonucleoside 5'-phosphate + H2O = a ribonucleoside + phosphate</text>
        <dbReference type="Rhea" id="RHEA:12484"/>
        <dbReference type="ChEBI" id="CHEBI:15377"/>
        <dbReference type="ChEBI" id="CHEBI:18254"/>
        <dbReference type="ChEBI" id="CHEBI:43474"/>
        <dbReference type="ChEBI" id="CHEBI:58043"/>
        <dbReference type="EC" id="3.1.3.5"/>
    </reaction>
</comment>
<dbReference type="SUPFAM" id="SSF64167">
    <property type="entry name" value="SurE-like"/>
    <property type="match status" value="1"/>
</dbReference>
<dbReference type="InterPro" id="IPR030048">
    <property type="entry name" value="SurE"/>
</dbReference>
<feature type="binding site" evidence="9">
    <location>
        <position position="8"/>
    </location>
    <ligand>
        <name>a divalent metal cation</name>
        <dbReference type="ChEBI" id="CHEBI:60240"/>
    </ligand>
</feature>
<dbReference type="NCBIfam" id="NF010543">
    <property type="entry name" value="PRK13933.1"/>
    <property type="match status" value="1"/>
</dbReference>
<feature type="binding site" evidence="9">
    <location>
        <position position="96"/>
    </location>
    <ligand>
        <name>a divalent metal cation</name>
        <dbReference type="ChEBI" id="CHEBI:60240"/>
    </ligand>
</feature>
<keyword evidence="12" id="KW-1185">Reference proteome</keyword>
<evidence type="ECO:0000259" key="10">
    <source>
        <dbReference type="Pfam" id="PF01975"/>
    </source>
</evidence>
<dbReference type="RefSeq" id="WP_039629838.1">
    <property type="nucleotide sequence ID" value="NZ_AYSO01000009.1"/>
</dbReference>
<keyword evidence="6 9" id="KW-0479">Metal-binding</keyword>
<comment type="similarity">
    <text evidence="4 9">Belongs to the SurE nucleotidase family.</text>
</comment>
<feature type="binding site" evidence="9">
    <location>
        <position position="39"/>
    </location>
    <ligand>
        <name>a divalent metal cation</name>
        <dbReference type="ChEBI" id="CHEBI:60240"/>
    </ligand>
</feature>
<dbReference type="InterPro" id="IPR036523">
    <property type="entry name" value="SurE-like_sf"/>
</dbReference>
<feature type="domain" description="Survival protein SurE-like phosphatase/nucleotidase" evidence="10">
    <location>
        <begin position="3"/>
        <end position="187"/>
    </location>
</feature>
<dbReference type="HAMAP" id="MF_00060">
    <property type="entry name" value="SurE"/>
    <property type="match status" value="1"/>
</dbReference>
<evidence type="ECO:0000256" key="4">
    <source>
        <dbReference type="ARBA" id="ARBA00011062"/>
    </source>
</evidence>
<comment type="caution">
    <text evidence="11">The sequence shown here is derived from an EMBL/GenBank/DDBJ whole genome shotgun (WGS) entry which is preliminary data.</text>
</comment>
<evidence type="ECO:0000256" key="1">
    <source>
        <dbReference type="ARBA" id="ARBA00000815"/>
    </source>
</evidence>
<dbReference type="EMBL" id="AYSO01000009">
    <property type="protein sequence ID" value="KIE48424.1"/>
    <property type="molecule type" value="Genomic_DNA"/>
</dbReference>
<feature type="binding site" evidence="9">
    <location>
        <position position="9"/>
    </location>
    <ligand>
        <name>a divalent metal cation</name>
        <dbReference type="ChEBI" id="CHEBI:60240"/>
    </ligand>
</feature>